<keyword evidence="2" id="KW-0479">Metal-binding</keyword>
<keyword evidence="4" id="KW-0411">Iron-sulfur</keyword>
<dbReference type="PANTHER" id="PTHR21496:SF23">
    <property type="entry name" value="3-PHENYLPROPIONATE_CINNAMIC ACID DIOXYGENASE FERREDOXIN SUBUNIT"/>
    <property type="match status" value="1"/>
</dbReference>
<dbReference type="KEGG" id="sphj:BSL82_04545"/>
<evidence type="ECO:0000256" key="1">
    <source>
        <dbReference type="ARBA" id="ARBA00022714"/>
    </source>
</evidence>
<evidence type="ECO:0000256" key="4">
    <source>
        <dbReference type="ARBA" id="ARBA00023014"/>
    </source>
</evidence>
<proteinExistence type="predicted"/>
<sequence>MTRHRIAGIDDLPEGEMAKYDVGGRTICLANVKGVGFRAIDDRCTHEDESLSEGFLCGEDVECPAHGSRFSFLTGEVSGLPATMPVRVYEVSVDDGSVYVDLAVDAPSSAA</sequence>
<dbReference type="SUPFAM" id="SSF50022">
    <property type="entry name" value="ISP domain"/>
    <property type="match status" value="1"/>
</dbReference>
<dbReference type="InterPro" id="IPR036922">
    <property type="entry name" value="Rieske_2Fe-2S_sf"/>
</dbReference>
<dbReference type="AlphaFoldDB" id="A0A1L3ZSS3"/>
<gene>
    <name evidence="6" type="ORF">BSL82_04545</name>
</gene>
<dbReference type="PANTHER" id="PTHR21496">
    <property type="entry name" value="FERREDOXIN-RELATED"/>
    <property type="match status" value="1"/>
</dbReference>
<evidence type="ECO:0000256" key="3">
    <source>
        <dbReference type="ARBA" id="ARBA00023004"/>
    </source>
</evidence>
<dbReference type="GO" id="GO:0051537">
    <property type="term" value="F:2 iron, 2 sulfur cluster binding"/>
    <property type="evidence" value="ECO:0007669"/>
    <property type="project" value="UniProtKB-KW"/>
</dbReference>
<dbReference type="Pfam" id="PF00355">
    <property type="entry name" value="Rieske"/>
    <property type="match status" value="1"/>
</dbReference>
<dbReference type="EMBL" id="CP018221">
    <property type="protein sequence ID" value="API58668.1"/>
    <property type="molecule type" value="Genomic_DNA"/>
</dbReference>
<dbReference type="GO" id="GO:0046872">
    <property type="term" value="F:metal ion binding"/>
    <property type="evidence" value="ECO:0007669"/>
    <property type="project" value="UniProtKB-KW"/>
</dbReference>
<keyword evidence="3" id="KW-0408">Iron</keyword>
<evidence type="ECO:0000313" key="7">
    <source>
        <dbReference type="Proteomes" id="UP000182063"/>
    </source>
</evidence>
<organism evidence="6 7">
    <name type="scientific">Tardibacter chloracetimidivorans</name>
    <dbReference type="NCBI Taxonomy" id="1921510"/>
    <lineage>
        <taxon>Bacteria</taxon>
        <taxon>Pseudomonadati</taxon>
        <taxon>Pseudomonadota</taxon>
        <taxon>Alphaproteobacteria</taxon>
        <taxon>Sphingomonadales</taxon>
        <taxon>Sphingomonadaceae</taxon>
        <taxon>Tardibacter</taxon>
    </lineage>
</organism>
<protein>
    <recommendedName>
        <fullName evidence="5">Rieske domain-containing protein</fullName>
    </recommendedName>
</protein>
<accession>A0A1L3ZSS3</accession>
<reference evidence="7" key="1">
    <citation type="submission" date="2016-11" db="EMBL/GenBank/DDBJ databases">
        <title>Complete Genome Sequence of alachlor-degrading Sphingomonas sp. strain JJ-A5.</title>
        <authorList>
            <person name="Lee H."/>
            <person name="Ka J.-O."/>
        </authorList>
    </citation>
    <scope>NUCLEOTIDE SEQUENCE [LARGE SCALE GENOMIC DNA]</scope>
    <source>
        <strain evidence="7">JJ-A5</strain>
    </source>
</reference>
<dbReference type="CDD" id="cd03528">
    <property type="entry name" value="Rieske_RO_ferredoxin"/>
    <property type="match status" value="1"/>
</dbReference>
<dbReference type="Gene3D" id="2.102.10.10">
    <property type="entry name" value="Rieske [2Fe-2S] iron-sulphur domain"/>
    <property type="match status" value="1"/>
</dbReference>
<evidence type="ECO:0000259" key="5">
    <source>
        <dbReference type="PROSITE" id="PS51296"/>
    </source>
</evidence>
<keyword evidence="7" id="KW-1185">Reference proteome</keyword>
<dbReference type="RefSeq" id="WP_072596227.1">
    <property type="nucleotide sequence ID" value="NZ_CP018221.1"/>
</dbReference>
<feature type="domain" description="Rieske" evidence="5">
    <location>
        <begin position="4"/>
        <end position="100"/>
    </location>
</feature>
<dbReference type="PROSITE" id="PS51296">
    <property type="entry name" value="RIESKE"/>
    <property type="match status" value="1"/>
</dbReference>
<name>A0A1L3ZSS3_9SPHN</name>
<dbReference type="STRING" id="1921510.BSL82_04545"/>
<evidence type="ECO:0000256" key="2">
    <source>
        <dbReference type="ARBA" id="ARBA00022723"/>
    </source>
</evidence>
<keyword evidence="1" id="KW-0001">2Fe-2S</keyword>
<evidence type="ECO:0000313" key="6">
    <source>
        <dbReference type="EMBL" id="API58668.1"/>
    </source>
</evidence>
<dbReference type="InterPro" id="IPR017941">
    <property type="entry name" value="Rieske_2Fe-2S"/>
</dbReference>
<dbReference type="OrthoDB" id="9800167at2"/>
<dbReference type="Proteomes" id="UP000182063">
    <property type="component" value="Chromosome"/>
</dbReference>